<dbReference type="PANTHER" id="PTHR42648">
    <property type="entry name" value="TRANSPOSASE, PUTATIVE-RELATED"/>
    <property type="match status" value="1"/>
</dbReference>
<name>A0A9Q1ASY5_9SAUR</name>
<dbReference type="PANTHER" id="PTHR42648:SF28">
    <property type="entry name" value="TRANSPOSON-ENCODED PROTEIN WITH RIBONUCLEASE H-LIKE AND RETROVIRUS ZINC FINGER-LIKE DOMAINS"/>
    <property type="match status" value="1"/>
</dbReference>
<dbReference type="InterPro" id="IPR012337">
    <property type="entry name" value="RNaseH-like_sf"/>
</dbReference>
<dbReference type="InterPro" id="IPR036397">
    <property type="entry name" value="RNaseH_sf"/>
</dbReference>
<dbReference type="AlphaFoldDB" id="A0A9Q1ASY5"/>
<dbReference type="InterPro" id="IPR001584">
    <property type="entry name" value="Integrase_cat-core"/>
</dbReference>
<sequence length="229" mass="26174">MLIFVDDFSRYCFISLLTDEKEVHSRLALYVNLVEKKFQRKPTAFEMGNGTKPFPRDSEAYLEEQGILHGTAARQQNGTCAREMSSLLEMAAAMLVDAELPGRFWPDAIMTAAFLLNRLPVDGTSEVPYELWNGRAPVMDDLRVFGSLAYAYIPKTERHPLDPKREETVFLGYAARFKCYKVMNLATGEFCTRTVDYFDEERKAEKSGTVLETSEEEDFEPMSLLADRF</sequence>
<comment type="caution">
    <text evidence="2">The sequence shown here is derived from an EMBL/GenBank/DDBJ whole genome shotgun (WGS) entry which is preliminary data.</text>
</comment>
<dbReference type="Pfam" id="PF25597">
    <property type="entry name" value="SH3_retrovirus"/>
    <property type="match status" value="1"/>
</dbReference>
<gene>
    <name evidence="2" type="ORF">JRQ81_008967</name>
</gene>
<proteinExistence type="predicted"/>
<keyword evidence="3" id="KW-1185">Reference proteome</keyword>
<dbReference type="GO" id="GO:0015074">
    <property type="term" value="P:DNA integration"/>
    <property type="evidence" value="ECO:0007669"/>
    <property type="project" value="InterPro"/>
</dbReference>
<evidence type="ECO:0000259" key="1">
    <source>
        <dbReference type="PROSITE" id="PS50994"/>
    </source>
</evidence>
<dbReference type="PROSITE" id="PS50994">
    <property type="entry name" value="INTEGRASE"/>
    <property type="match status" value="1"/>
</dbReference>
<evidence type="ECO:0000313" key="3">
    <source>
        <dbReference type="Proteomes" id="UP001142489"/>
    </source>
</evidence>
<organism evidence="2 3">
    <name type="scientific">Phrynocephalus forsythii</name>
    <dbReference type="NCBI Taxonomy" id="171643"/>
    <lineage>
        <taxon>Eukaryota</taxon>
        <taxon>Metazoa</taxon>
        <taxon>Chordata</taxon>
        <taxon>Craniata</taxon>
        <taxon>Vertebrata</taxon>
        <taxon>Euteleostomi</taxon>
        <taxon>Lepidosauria</taxon>
        <taxon>Squamata</taxon>
        <taxon>Bifurcata</taxon>
        <taxon>Unidentata</taxon>
        <taxon>Episquamata</taxon>
        <taxon>Toxicofera</taxon>
        <taxon>Iguania</taxon>
        <taxon>Acrodonta</taxon>
        <taxon>Agamidae</taxon>
        <taxon>Agaminae</taxon>
        <taxon>Phrynocephalus</taxon>
    </lineage>
</organism>
<dbReference type="Gene3D" id="3.30.420.10">
    <property type="entry name" value="Ribonuclease H-like superfamily/Ribonuclease H"/>
    <property type="match status" value="1"/>
</dbReference>
<dbReference type="SUPFAM" id="SSF53098">
    <property type="entry name" value="Ribonuclease H-like"/>
    <property type="match status" value="1"/>
</dbReference>
<dbReference type="InterPro" id="IPR057670">
    <property type="entry name" value="SH3_retrovirus"/>
</dbReference>
<dbReference type="OrthoDB" id="8058138at2759"/>
<evidence type="ECO:0000313" key="2">
    <source>
        <dbReference type="EMBL" id="KAJ7308421.1"/>
    </source>
</evidence>
<accession>A0A9Q1ASY5</accession>
<dbReference type="GO" id="GO:0003676">
    <property type="term" value="F:nucleic acid binding"/>
    <property type="evidence" value="ECO:0007669"/>
    <property type="project" value="InterPro"/>
</dbReference>
<dbReference type="EMBL" id="JAPFRF010000018">
    <property type="protein sequence ID" value="KAJ7308421.1"/>
    <property type="molecule type" value="Genomic_DNA"/>
</dbReference>
<protein>
    <recommendedName>
        <fullName evidence="1">Integrase catalytic domain-containing protein</fullName>
    </recommendedName>
</protein>
<dbReference type="Proteomes" id="UP001142489">
    <property type="component" value="Unassembled WGS sequence"/>
</dbReference>
<reference evidence="2" key="1">
    <citation type="journal article" date="2023" name="DNA Res.">
        <title>Chromosome-level genome assembly of Phrynocephalus forsythii using third-generation DNA sequencing and Hi-C analysis.</title>
        <authorList>
            <person name="Qi Y."/>
            <person name="Zhao W."/>
            <person name="Zhao Y."/>
            <person name="Niu C."/>
            <person name="Cao S."/>
            <person name="Zhang Y."/>
        </authorList>
    </citation>
    <scope>NUCLEOTIDE SEQUENCE</scope>
    <source>
        <tissue evidence="2">Muscle</tissue>
    </source>
</reference>
<dbReference type="InterPro" id="IPR039537">
    <property type="entry name" value="Retrotran_Ty1/copia-like"/>
</dbReference>
<feature type="domain" description="Integrase catalytic" evidence="1">
    <location>
        <begin position="1"/>
        <end position="136"/>
    </location>
</feature>